<dbReference type="InterPro" id="IPR005479">
    <property type="entry name" value="CPAse_ATP-bd"/>
</dbReference>
<evidence type="ECO:0000256" key="21">
    <source>
        <dbReference type="ARBA" id="ARBA00062056"/>
    </source>
</evidence>
<feature type="domain" description="ATP-grasp" evidence="25">
    <location>
        <begin position="121"/>
        <end position="312"/>
    </location>
</feature>
<dbReference type="KEGG" id="hte:Hydth_0823"/>
<dbReference type="SUPFAM" id="SSF52335">
    <property type="entry name" value="Methylglyoxal synthase-like"/>
    <property type="match status" value="1"/>
</dbReference>
<evidence type="ECO:0000256" key="16">
    <source>
        <dbReference type="ARBA" id="ARBA00023211"/>
    </source>
</evidence>
<dbReference type="eggNOG" id="COG0458">
    <property type="taxonomic scope" value="Bacteria"/>
</dbReference>
<evidence type="ECO:0000256" key="11">
    <source>
        <dbReference type="ARBA" id="ARBA00022737"/>
    </source>
</evidence>
<dbReference type="GO" id="GO:0046872">
    <property type="term" value="F:metal ion binding"/>
    <property type="evidence" value="ECO:0007669"/>
    <property type="project" value="UniProtKB-KW"/>
</dbReference>
<keyword evidence="28" id="KW-1185">Reference proteome</keyword>
<keyword evidence="15" id="KW-0665">Pyrimidine biosynthesis</keyword>
<dbReference type="UniPathway" id="UPA00070">
    <property type="reaction ID" value="UER00115"/>
</dbReference>
<evidence type="ECO:0000256" key="3">
    <source>
        <dbReference type="ARBA" id="ARBA00004812"/>
    </source>
</evidence>
<evidence type="ECO:0000256" key="2">
    <source>
        <dbReference type="ARBA" id="ARBA00001946"/>
    </source>
</evidence>
<keyword evidence="10" id="KW-0479">Metal-binding</keyword>
<comment type="cofactor">
    <cofactor evidence="1">
        <name>Mn(2+)</name>
        <dbReference type="ChEBI" id="CHEBI:29035"/>
    </cofactor>
</comment>
<dbReference type="Gene3D" id="3.30.1490.20">
    <property type="entry name" value="ATP-grasp fold, A domain"/>
    <property type="match status" value="1"/>
</dbReference>
<keyword evidence="12 24" id="KW-0547">Nucleotide-binding</keyword>
<evidence type="ECO:0000313" key="27">
    <source>
        <dbReference type="EMBL" id="BAI69283.1"/>
    </source>
</evidence>
<dbReference type="Gene3D" id="3.30.470.20">
    <property type="entry name" value="ATP-grasp fold, B domain"/>
    <property type="match status" value="1"/>
</dbReference>
<proteinExistence type="inferred from homology"/>
<dbReference type="EMBL" id="AP011112">
    <property type="protein sequence ID" value="BAI69283.1"/>
    <property type="molecule type" value="Genomic_DNA"/>
</dbReference>
<comment type="cofactor">
    <cofactor evidence="2">
        <name>Mg(2+)</name>
        <dbReference type="ChEBI" id="CHEBI:18420"/>
    </cofactor>
</comment>
<evidence type="ECO:0000256" key="10">
    <source>
        <dbReference type="ARBA" id="ARBA00022723"/>
    </source>
</evidence>
<dbReference type="OrthoDB" id="9804197at2"/>
<evidence type="ECO:0000256" key="23">
    <source>
        <dbReference type="ARBA" id="ARBA00083945"/>
    </source>
</evidence>
<dbReference type="PROSITE" id="PS50975">
    <property type="entry name" value="ATP_GRASP"/>
    <property type="match status" value="1"/>
</dbReference>
<comment type="pathway">
    <text evidence="3">Pyrimidine metabolism; UMP biosynthesis via de novo pathway; (S)-dihydroorotate from bicarbonate: step 1/3.</text>
</comment>
<dbReference type="Pfam" id="PF02786">
    <property type="entry name" value="CPSase_L_D2"/>
    <property type="match status" value="1"/>
</dbReference>
<dbReference type="PATRIC" id="fig|608538.5.peg.836"/>
<keyword evidence="14" id="KW-0460">Magnesium</keyword>
<evidence type="ECO:0000256" key="4">
    <source>
        <dbReference type="ARBA" id="ARBA00005077"/>
    </source>
</evidence>
<dbReference type="FunFam" id="3.30.470.20:FF:000013">
    <property type="entry name" value="Carbamoyl-phosphate synthase large chain"/>
    <property type="match status" value="1"/>
</dbReference>
<dbReference type="GO" id="GO:0006526">
    <property type="term" value="P:L-arginine biosynthetic process"/>
    <property type="evidence" value="ECO:0007669"/>
    <property type="project" value="UniProtKB-KW"/>
</dbReference>
<organism evidence="27 28">
    <name type="scientific">Hydrogenobacter thermophilus (strain DSM 6534 / IAM 12695 / TK-6)</name>
    <dbReference type="NCBI Taxonomy" id="608538"/>
    <lineage>
        <taxon>Bacteria</taxon>
        <taxon>Pseudomonadati</taxon>
        <taxon>Aquificota</taxon>
        <taxon>Aquificia</taxon>
        <taxon>Aquificales</taxon>
        <taxon>Aquificaceae</taxon>
        <taxon>Hydrogenobacter</taxon>
    </lineage>
</organism>
<evidence type="ECO:0000259" key="25">
    <source>
        <dbReference type="PROSITE" id="PS50975"/>
    </source>
</evidence>
<dbReference type="Pfam" id="PF02142">
    <property type="entry name" value="MGS"/>
    <property type="match status" value="1"/>
</dbReference>
<evidence type="ECO:0000256" key="20">
    <source>
        <dbReference type="ARBA" id="ARBA00057223"/>
    </source>
</evidence>
<evidence type="ECO:0000256" key="7">
    <source>
        <dbReference type="ARBA" id="ARBA00022571"/>
    </source>
</evidence>
<evidence type="ECO:0000256" key="14">
    <source>
        <dbReference type="ARBA" id="ARBA00022842"/>
    </source>
</evidence>
<keyword evidence="16" id="KW-0464">Manganese</keyword>
<evidence type="ECO:0000256" key="13">
    <source>
        <dbReference type="ARBA" id="ARBA00022840"/>
    </source>
</evidence>
<protein>
    <recommendedName>
        <fullName evidence="22">Carbamoyl phosphate synthase large chain, C-terminal section</fullName>
        <ecNumber evidence="17">6.3.4.16</ecNumber>
        <ecNumber evidence="6">6.3.5.5</ecNumber>
    </recommendedName>
    <alternativeName>
        <fullName evidence="23">Carbamoyl phosphate synthetase ammonia chain</fullName>
    </alternativeName>
</protein>
<dbReference type="FunFam" id="3.30.1490.20:FF:000001">
    <property type="entry name" value="Carbamoyl-phosphate synthase large chain"/>
    <property type="match status" value="1"/>
</dbReference>
<sequence length="532" mass="58976">MKKVLILGSGPNRIGQGIEFDYACVHAIYALREEGIETIMLNCNPETVSTDYDTADKLYFEPIVLENVLEVIRKEKPDGVFLQFGGQTPLKLSLHLKKAGVKILGTEPESIDMAEDRELFRDLINKLGIRQPPSGTVRSKEEAIKIAEGIGYPVLVRPSYVLGGRAMRIIYDEEELLSYLEEAVSVSYERPILIDKYLSDSVEVDVDAIGDGEDYLIGAVMEHIEEAGVHSGDSAACIPPYTLGEQVVKTIKEQSKKIAKALNVRGLINLQFAIKGEDVYVLEVNPRASRTVPFVSKAIGYPLAKIAAKVGVGNKLRQLLPEVFERIKKGDVHIASDFMSADKKLYAVKEVVFPWKRFPEVDPILGPEMRSTGEVMAIDEEFGMAYYKAQLAAGQRLPTKGKVFISVADRDKSKIVDLAKGFKALGFELCATAGTYRFLREHGIEATHVLKVSEGRPHVVDMITNGDINLVINTPTGKKERSDAYYIRRAVLQYDAPYTTTVRGGYAMLSAIECFLSHGGKLRVYAIQDIHK</sequence>
<evidence type="ECO:0000256" key="22">
    <source>
        <dbReference type="ARBA" id="ARBA00067580"/>
    </source>
</evidence>
<evidence type="ECO:0000256" key="12">
    <source>
        <dbReference type="ARBA" id="ARBA00022741"/>
    </source>
</evidence>
<dbReference type="EC" id="6.3.5.5" evidence="6"/>
<dbReference type="KEGG" id="hth:HTH_0823"/>
<dbReference type="InterPro" id="IPR011607">
    <property type="entry name" value="MGS-like_dom"/>
</dbReference>
<dbReference type="SMART" id="SM00851">
    <property type="entry name" value="MGS"/>
    <property type="match status" value="1"/>
</dbReference>
<comment type="pathway">
    <text evidence="4">Amino-acid biosynthesis; L-arginine biosynthesis; carbamoyl phosphate from bicarbonate: step 1/1.</text>
</comment>
<dbReference type="InterPro" id="IPR036914">
    <property type="entry name" value="MGS-like_dom_sf"/>
</dbReference>
<dbReference type="GO" id="GO:0005524">
    <property type="term" value="F:ATP binding"/>
    <property type="evidence" value="ECO:0007669"/>
    <property type="project" value="UniProtKB-UniRule"/>
</dbReference>
<gene>
    <name evidence="27" type="primary">carB1</name>
    <name evidence="27" type="ordered locus">HTH_0823</name>
</gene>
<evidence type="ECO:0000256" key="9">
    <source>
        <dbReference type="ARBA" id="ARBA00022605"/>
    </source>
</evidence>
<dbReference type="PANTHER" id="PTHR11405">
    <property type="entry name" value="CARBAMOYLTRANSFERASE FAMILY MEMBER"/>
    <property type="match status" value="1"/>
</dbReference>
<dbReference type="GO" id="GO:0044205">
    <property type="term" value="P:'de novo' UMP biosynthetic process"/>
    <property type="evidence" value="ECO:0007669"/>
    <property type="project" value="UniProtKB-UniPathway"/>
</dbReference>
<dbReference type="EC" id="6.3.4.16" evidence="17"/>
<dbReference type="InterPro" id="IPR016185">
    <property type="entry name" value="PreATP-grasp_dom_sf"/>
</dbReference>
<dbReference type="InterPro" id="IPR033937">
    <property type="entry name" value="MGS_CPS_CarB"/>
</dbReference>
<name>D3DHI1_HYDTT</name>
<dbReference type="CDD" id="cd01424">
    <property type="entry name" value="MGS_CPS_II"/>
    <property type="match status" value="1"/>
</dbReference>
<dbReference type="NCBIfam" id="NF003671">
    <property type="entry name" value="PRK05294.1"/>
    <property type="match status" value="1"/>
</dbReference>
<evidence type="ECO:0000256" key="18">
    <source>
        <dbReference type="ARBA" id="ARBA00047359"/>
    </source>
</evidence>
<evidence type="ECO:0000256" key="1">
    <source>
        <dbReference type="ARBA" id="ARBA00001936"/>
    </source>
</evidence>
<evidence type="ECO:0000256" key="19">
    <source>
        <dbReference type="ARBA" id="ARBA00048816"/>
    </source>
</evidence>
<dbReference type="GO" id="GO:0006541">
    <property type="term" value="P:glutamine metabolic process"/>
    <property type="evidence" value="ECO:0007669"/>
    <property type="project" value="TreeGrafter"/>
</dbReference>
<comment type="function">
    <text evidence="20">Large subunit of the glutamine-dependent carbamoyl phosphate synthetase (CPSase). CPSase catalyzes the formation of carbamoyl phosphate from the ammonia moiety of glutamine, carbonate, and phosphate donated by ATP, constituting the first step of 2 biosynthetic pathways, one leading to arginine and/or urea and the other to pyrimidine nucleotides. The large subunit (synthetase) binds the substrates ammonia (free or transferred from glutamine from the small subunit), hydrogencarbonate and ATP and carries out an ATP-coupled ligase reaction, activating hydrogencarbonate by forming carboxy phosphate which reacts with ammonia to form carbamoyl phosphate.</text>
</comment>
<dbReference type="SUPFAM" id="SSF52440">
    <property type="entry name" value="PreATP-grasp domain"/>
    <property type="match status" value="1"/>
</dbReference>
<dbReference type="PRINTS" id="PR00098">
    <property type="entry name" value="CPSASE"/>
</dbReference>
<dbReference type="PROSITE" id="PS00867">
    <property type="entry name" value="CPSASE_2"/>
    <property type="match status" value="1"/>
</dbReference>
<accession>D3DHI1</accession>
<dbReference type="Gene3D" id="3.40.50.20">
    <property type="match status" value="1"/>
</dbReference>
<dbReference type="PROSITE" id="PS51855">
    <property type="entry name" value="MGS"/>
    <property type="match status" value="1"/>
</dbReference>
<dbReference type="InterPro" id="IPR013815">
    <property type="entry name" value="ATP_grasp_subdomain_1"/>
</dbReference>
<dbReference type="Gene3D" id="3.40.50.1380">
    <property type="entry name" value="Methylglyoxal synthase-like domain"/>
    <property type="match status" value="1"/>
</dbReference>
<dbReference type="SUPFAM" id="SSF56059">
    <property type="entry name" value="Glutathione synthetase ATP-binding domain-like"/>
    <property type="match status" value="1"/>
</dbReference>
<evidence type="ECO:0000259" key="26">
    <source>
        <dbReference type="PROSITE" id="PS51855"/>
    </source>
</evidence>
<dbReference type="RefSeq" id="WP_012963464.1">
    <property type="nucleotide sequence ID" value="NC_013799.1"/>
</dbReference>
<dbReference type="GO" id="GO:0004087">
    <property type="term" value="F:carbamoyl-phosphate synthase (ammonia) activity"/>
    <property type="evidence" value="ECO:0007669"/>
    <property type="project" value="UniProtKB-EC"/>
</dbReference>
<dbReference type="FunFam" id="3.40.50.20:FF:000002">
    <property type="entry name" value="Carbamoyl-phosphate synthase large chain"/>
    <property type="match status" value="1"/>
</dbReference>
<keyword evidence="7" id="KW-0055">Arginine biosynthesis</keyword>
<evidence type="ECO:0000256" key="5">
    <source>
        <dbReference type="ARBA" id="ARBA00009799"/>
    </source>
</evidence>
<comment type="similarity">
    <text evidence="5">Belongs to the CarB family.</text>
</comment>
<dbReference type="Proteomes" id="UP000002574">
    <property type="component" value="Chromosome"/>
</dbReference>
<keyword evidence="11" id="KW-0677">Repeat</keyword>
<dbReference type="PANTHER" id="PTHR11405:SF53">
    <property type="entry name" value="CARBAMOYL-PHOSPHATE SYNTHASE [AMMONIA], MITOCHONDRIAL"/>
    <property type="match status" value="1"/>
</dbReference>
<evidence type="ECO:0000256" key="17">
    <source>
        <dbReference type="ARBA" id="ARBA00044063"/>
    </source>
</evidence>
<dbReference type="InterPro" id="IPR005483">
    <property type="entry name" value="CPSase_dom"/>
</dbReference>
<keyword evidence="9" id="KW-0028">Amino-acid biosynthesis</keyword>
<feature type="domain" description="MGS-like" evidence="26">
    <location>
        <begin position="395"/>
        <end position="532"/>
    </location>
</feature>
<dbReference type="AlphaFoldDB" id="D3DHI1"/>
<dbReference type="STRING" id="608538.HTH_0823"/>
<comment type="catalytic activity">
    <reaction evidence="18">
        <text>hydrogencarbonate + NH4(+) + 2 ATP = carbamoyl phosphate + 2 ADP + phosphate + 2 H(+)</text>
        <dbReference type="Rhea" id="RHEA:18029"/>
        <dbReference type="ChEBI" id="CHEBI:15378"/>
        <dbReference type="ChEBI" id="CHEBI:17544"/>
        <dbReference type="ChEBI" id="CHEBI:28938"/>
        <dbReference type="ChEBI" id="CHEBI:30616"/>
        <dbReference type="ChEBI" id="CHEBI:43474"/>
        <dbReference type="ChEBI" id="CHEBI:58228"/>
        <dbReference type="ChEBI" id="CHEBI:456216"/>
        <dbReference type="EC" id="6.3.4.16"/>
    </reaction>
</comment>
<comment type="catalytic activity">
    <reaction evidence="19">
        <text>hydrogencarbonate + L-glutamine + 2 ATP + H2O = carbamoyl phosphate + L-glutamate + 2 ADP + phosphate + 2 H(+)</text>
        <dbReference type="Rhea" id="RHEA:18633"/>
        <dbReference type="ChEBI" id="CHEBI:15377"/>
        <dbReference type="ChEBI" id="CHEBI:15378"/>
        <dbReference type="ChEBI" id="CHEBI:17544"/>
        <dbReference type="ChEBI" id="CHEBI:29985"/>
        <dbReference type="ChEBI" id="CHEBI:30616"/>
        <dbReference type="ChEBI" id="CHEBI:43474"/>
        <dbReference type="ChEBI" id="CHEBI:58228"/>
        <dbReference type="ChEBI" id="CHEBI:58359"/>
        <dbReference type="ChEBI" id="CHEBI:456216"/>
        <dbReference type="EC" id="6.3.5.5"/>
    </reaction>
</comment>
<keyword evidence="13 24" id="KW-0067">ATP-binding</keyword>
<dbReference type="InterPro" id="IPR058047">
    <property type="entry name" value="CPSase_preATP-grasp"/>
</dbReference>
<evidence type="ECO:0000256" key="15">
    <source>
        <dbReference type="ARBA" id="ARBA00022975"/>
    </source>
</evidence>
<keyword evidence="8" id="KW-0436">Ligase</keyword>
<reference evidence="27 28" key="1">
    <citation type="journal article" date="2010" name="J. Bacteriol.">
        <title>Complete genome sequence of the thermophilic, obligately chemolithoautotrophic hydrogen-oxidizing bacterium Hydrogenobacter thermophilus TK-6.</title>
        <authorList>
            <person name="Arai H."/>
            <person name="Kanbe H."/>
            <person name="Ishii M."/>
            <person name="Igarashi Y."/>
        </authorList>
    </citation>
    <scope>NUCLEOTIDE SEQUENCE [LARGE SCALE GENOMIC DNA]</scope>
    <source>
        <strain evidence="28">DSM 6534 / IAM 12695 / TK-6 [Tokyo]</strain>
    </source>
</reference>
<dbReference type="PROSITE" id="PS00866">
    <property type="entry name" value="CPSASE_1"/>
    <property type="match status" value="1"/>
</dbReference>
<evidence type="ECO:0000256" key="6">
    <source>
        <dbReference type="ARBA" id="ARBA00012738"/>
    </source>
</evidence>
<evidence type="ECO:0000256" key="24">
    <source>
        <dbReference type="PROSITE-ProRule" id="PRU00409"/>
    </source>
</evidence>
<dbReference type="InterPro" id="IPR011761">
    <property type="entry name" value="ATP-grasp"/>
</dbReference>
<dbReference type="GO" id="GO:0005737">
    <property type="term" value="C:cytoplasm"/>
    <property type="evidence" value="ECO:0007669"/>
    <property type="project" value="TreeGrafter"/>
</dbReference>
<comment type="subunit">
    <text evidence="21">Composed of two chains; the small (or glutamine) chain promotes the hydrolysis of glutamine to ammonia, which is used by the large (or ammonia) chain to synthesize carbamoyl phosphate. Tetramer of heterodimers (alpha,beta)4.</text>
</comment>
<dbReference type="GO" id="GO:0004088">
    <property type="term" value="F:carbamoyl-phosphate synthase (glutamine-hydrolyzing) activity"/>
    <property type="evidence" value="ECO:0007669"/>
    <property type="project" value="UniProtKB-EC"/>
</dbReference>
<evidence type="ECO:0000256" key="8">
    <source>
        <dbReference type="ARBA" id="ARBA00022598"/>
    </source>
</evidence>
<dbReference type="Pfam" id="PF25596">
    <property type="entry name" value="CPSase_L_D1"/>
    <property type="match status" value="1"/>
</dbReference>
<evidence type="ECO:0000313" key="28">
    <source>
        <dbReference type="Proteomes" id="UP000002574"/>
    </source>
</evidence>